<dbReference type="InterPro" id="IPR036909">
    <property type="entry name" value="Cyt_c-like_dom_sf"/>
</dbReference>
<feature type="chain" id="PRO_5001962708" evidence="7">
    <location>
        <begin position="20"/>
        <end position="140"/>
    </location>
</feature>
<accession>A0A0A0F496</accession>
<evidence type="ECO:0000259" key="8">
    <source>
        <dbReference type="PROSITE" id="PS51007"/>
    </source>
</evidence>
<dbReference type="PROSITE" id="PS51007">
    <property type="entry name" value="CYTC"/>
    <property type="match status" value="1"/>
</dbReference>
<comment type="caution">
    <text evidence="9">The sequence shown here is derived from an EMBL/GenBank/DDBJ whole genome shotgun (WGS) entry which is preliminary data.</text>
</comment>
<keyword evidence="5 6" id="KW-0408">Iron</keyword>
<sequence length="140" mass="14065">MTIRNLAFAPALASALLLAACSSGSGDHAAAATSSSAGLPQGNIAAGEQLANAKGAATGQSCVDCHGPDGNAPIDPSYPKLGGQFADYLGHALQGYRSGARDHALMSAQAKALTDQQIADLSVYFASREGELVDLSGMDD</sequence>
<dbReference type="GO" id="GO:0009055">
    <property type="term" value="F:electron transfer activity"/>
    <property type="evidence" value="ECO:0007669"/>
    <property type="project" value="InterPro"/>
</dbReference>
<dbReference type="PANTHER" id="PTHR33751:SF9">
    <property type="entry name" value="CYTOCHROME C4"/>
    <property type="match status" value="1"/>
</dbReference>
<evidence type="ECO:0000256" key="1">
    <source>
        <dbReference type="ARBA" id="ARBA00022448"/>
    </source>
</evidence>
<dbReference type="Pfam" id="PF00034">
    <property type="entry name" value="Cytochrom_C"/>
    <property type="match status" value="1"/>
</dbReference>
<evidence type="ECO:0000256" key="3">
    <source>
        <dbReference type="ARBA" id="ARBA00022723"/>
    </source>
</evidence>
<keyword evidence="3 6" id="KW-0479">Metal-binding</keyword>
<reference evidence="9 10" key="1">
    <citation type="journal article" date="2015" name="Stand. Genomic Sci.">
        <title>Genomic information of the arsenic-resistant bacterium Lysobacter arseniciresistens type strain ZS79(T) and comparison of Lysobacter draft genomes.</title>
        <authorList>
            <person name="Liu L."/>
            <person name="Zhang S."/>
            <person name="Luo M."/>
            <person name="Wang G."/>
        </authorList>
    </citation>
    <scope>NUCLEOTIDE SEQUENCE [LARGE SCALE GENOMIC DNA]</scope>
    <source>
        <strain evidence="9 10">ZS79</strain>
    </source>
</reference>
<evidence type="ECO:0000313" key="9">
    <source>
        <dbReference type="EMBL" id="KGM57669.1"/>
    </source>
</evidence>
<dbReference type="OrthoDB" id="9796421at2"/>
<dbReference type="GO" id="GO:0046872">
    <property type="term" value="F:metal ion binding"/>
    <property type="evidence" value="ECO:0007669"/>
    <property type="project" value="UniProtKB-KW"/>
</dbReference>
<dbReference type="eggNOG" id="COG2863">
    <property type="taxonomic scope" value="Bacteria"/>
</dbReference>
<keyword evidence="10" id="KW-1185">Reference proteome</keyword>
<evidence type="ECO:0000313" key="10">
    <source>
        <dbReference type="Proteomes" id="UP000029989"/>
    </source>
</evidence>
<dbReference type="Proteomes" id="UP000029989">
    <property type="component" value="Unassembled WGS sequence"/>
</dbReference>
<name>A0A0A0F496_9GAMM</name>
<dbReference type="InterPro" id="IPR050597">
    <property type="entry name" value="Cytochrome_c_Oxidase_Subunit"/>
</dbReference>
<dbReference type="AlphaFoldDB" id="A0A0A0F496"/>
<dbReference type="EMBL" id="AVPT01000001">
    <property type="protein sequence ID" value="KGM57669.1"/>
    <property type="molecule type" value="Genomic_DNA"/>
</dbReference>
<keyword evidence="2 6" id="KW-0349">Heme</keyword>
<dbReference type="SUPFAM" id="SSF46626">
    <property type="entry name" value="Cytochrome c"/>
    <property type="match status" value="1"/>
</dbReference>
<keyword evidence="7" id="KW-0732">Signal</keyword>
<protein>
    <submittedName>
        <fullName evidence="9">Cytochrome C biogenesis protein CcsA</fullName>
    </submittedName>
</protein>
<evidence type="ECO:0000256" key="4">
    <source>
        <dbReference type="ARBA" id="ARBA00022982"/>
    </source>
</evidence>
<evidence type="ECO:0000256" key="5">
    <source>
        <dbReference type="ARBA" id="ARBA00023004"/>
    </source>
</evidence>
<dbReference type="PROSITE" id="PS51257">
    <property type="entry name" value="PROKAR_LIPOPROTEIN"/>
    <property type="match status" value="1"/>
</dbReference>
<dbReference type="STRING" id="913325.N799_00285"/>
<dbReference type="InterPro" id="IPR009056">
    <property type="entry name" value="Cyt_c-like_dom"/>
</dbReference>
<keyword evidence="1" id="KW-0813">Transport</keyword>
<feature type="domain" description="Cytochrome c" evidence="8">
    <location>
        <begin position="42"/>
        <end position="129"/>
    </location>
</feature>
<proteinExistence type="predicted"/>
<gene>
    <name evidence="9" type="ORF">N799_00285</name>
</gene>
<organism evidence="9 10">
    <name type="scientific">Lysobacter arseniciresistens ZS79</name>
    <dbReference type="NCBI Taxonomy" id="913325"/>
    <lineage>
        <taxon>Bacteria</taxon>
        <taxon>Pseudomonadati</taxon>
        <taxon>Pseudomonadota</taxon>
        <taxon>Gammaproteobacteria</taxon>
        <taxon>Lysobacterales</taxon>
        <taxon>Lysobacteraceae</taxon>
        <taxon>Novilysobacter</taxon>
    </lineage>
</organism>
<evidence type="ECO:0000256" key="6">
    <source>
        <dbReference type="PROSITE-ProRule" id="PRU00433"/>
    </source>
</evidence>
<evidence type="ECO:0000256" key="7">
    <source>
        <dbReference type="SAM" id="SignalP"/>
    </source>
</evidence>
<keyword evidence="4" id="KW-0249">Electron transport</keyword>
<dbReference type="Gene3D" id="1.10.760.10">
    <property type="entry name" value="Cytochrome c-like domain"/>
    <property type="match status" value="1"/>
</dbReference>
<feature type="signal peptide" evidence="7">
    <location>
        <begin position="1"/>
        <end position="19"/>
    </location>
</feature>
<evidence type="ECO:0000256" key="2">
    <source>
        <dbReference type="ARBA" id="ARBA00022617"/>
    </source>
</evidence>
<dbReference type="PANTHER" id="PTHR33751">
    <property type="entry name" value="CBB3-TYPE CYTOCHROME C OXIDASE SUBUNIT FIXP"/>
    <property type="match status" value="1"/>
</dbReference>
<dbReference type="GO" id="GO:0020037">
    <property type="term" value="F:heme binding"/>
    <property type="evidence" value="ECO:0007669"/>
    <property type="project" value="InterPro"/>
</dbReference>